<dbReference type="AlphaFoldDB" id="A0AAP9UDH1"/>
<protein>
    <submittedName>
        <fullName evidence="1">Uncharacterized protein</fullName>
    </submittedName>
</protein>
<dbReference type="RefSeq" id="WP_035761720.1">
    <property type="nucleotide sequence ID" value="NZ_AP019716.1"/>
</dbReference>
<proteinExistence type="predicted"/>
<gene>
    <name evidence="1" type="ORF">FF104_04000</name>
</gene>
<reference evidence="1 2" key="1">
    <citation type="submission" date="2019-05" db="EMBL/GenBank/DDBJ databases">
        <authorList>
            <person name="Schori C."/>
            <person name="Ahrens C."/>
        </authorList>
    </citation>
    <scope>NUCLEOTIDE SEQUENCE [LARGE SCALE GENOMIC DNA]</scope>
    <source>
        <strain evidence="1 2">DSM 10702</strain>
    </source>
</reference>
<dbReference type="EMBL" id="CP040626">
    <property type="protein sequence ID" value="QMW90140.1"/>
    <property type="molecule type" value="Genomic_DNA"/>
</dbReference>
<dbReference type="Proteomes" id="UP000515243">
    <property type="component" value="Chromosome 1"/>
</dbReference>
<accession>A0AAP9UDH1</accession>
<evidence type="ECO:0000313" key="2">
    <source>
        <dbReference type="Proteomes" id="UP000515243"/>
    </source>
</evidence>
<evidence type="ECO:0000313" key="1">
    <source>
        <dbReference type="EMBL" id="QMW90140.1"/>
    </source>
</evidence>
<name>A0AAP9UDH1_CLOBU</name>
<organism evidence="1 2">
    <name type="scientific">Clostridium butyricum</name>
    <dbReference type="NCBI Taxonomy" id="1492"/>
    <lineage>
        <taxon>Bacteria</taxon>
        <taxon>Bacillati</taxon>
        <taxon>Bacillota</taxon>
        <taxon>Clostridia</taxon>
        <taxon>Eubacteriales</taxon>
        <taxon>Clostridiaceae</taxon>
        <taxon>Clostridium</taxon>
    </lineage>
</organism>
<dbReference type="GeneID" id="92943290"/>
<sequence>MLGIYFDRYYESNDVEEKKRLRKLFSKHLWESIPYEKGHRSFRFDVVDTLIEDEAVRELFKPYQRITYKILKSRHNINKLEKLDLVKARINSNYGVYCDRDIYLGKEYYKYLGHIRNIYFNYIDGKYKLVEEVKNEVNDTYQKAMQLKEEAQLGKLNMSWDEYQQFIEKCLDRIFENYIPIAEHPKIDWQENDHFEWDEDNGILSYVNSSLNGYLKNYIRDSNKLKEKSCVQCGTTITQAKTNQKYCNECKSLKKRKPELRCSQCGIKIDNPKPRQRFCELCRKEKDKQRHKRYNKTRKK</sequence>